<evidence type="ECO:0000313" key="1">
    <source>
        <dbReference type="EMBL" id="ACO76313.1"/>
    </source>
</evidence>
<dbReference type="SUPFAM" id="SSF53850">
    <property type="entry name" value="Periplasmic binding protein-like II"/>
    <property type="match status" value="1"/>
</dbReference>
<proteinExistence type="predicted"/>
<organism evidence="1 2">
    <name type="scientific">Azotobacter vinelandii (strain DJ / ATCC BAA-1303)</name>
    <dbReference type="NCBI Taxonomy" id="322710"/>
    <lineage>
        <taxon>Bacteria</taxon>
        <taxon>Pseudomonadati</taxon>
        <taxon>Pseudomonadota</taxon>
        <taxon>Gammaproteobacteria</taxon>
        <taxon>Pseudomonadales</taxon>
        <taxon>Pseudomonadaceae</taxon>
        <taxon>Azotobacter</taxon>
    </lineage>
</organism>
<dbReference type="KEGG" id="avn:Avin_00460"/>
<keyword evidence="2" id="KW-1185">Reference proteome</keyword>
<sequence length="333" mass="36921">MMLAEQVIDAEEPVFPEEEWGATRRLDFYGQNIPPLARAMRRLLAEHFRRRQLQPAWYVTGPFGNEPYRQFSEVEDADDLPALIADAGPRAFGRPAFAERWAGVYAARRQAGRRAEFVQAGLYDPADIFQTHGCSCWLILADEQELAGRPLPTAWCDLFAPRYERSIVLNGDGDLPARLLLANLAHDHGAAAMTALGRNTRAIRSGGEMGRAAGSHSPERAALYVLPWFWARNNIHTQRTRILWPRDGAYVTPLVSLGRRELSPGAQAALDFLGGPLWAATMESVDCVVADPRHARAPLPGPLRWTGWEPVRSAALDDLVASAAAHFRQGFHA</sequence>
<dbReference type="GeneID" id="88183523"/>
<dbReference type="OrthoDB" id="305758at2"/>
<dbReference type="AlphaFoldDB" id="C1DFY6"/>
<dbReference type="Pfam" id="PF13343">
    <property type="entry name" value="SBP_bac_6"/>
    <property type="match status" value="1"/>
</dbReference>
<protein>
    <submittedName>
        <fullName evidence="1">Uncharacterized protein</fullName>
    </submittedName>
</protein>
<gene>
    <name evidence="1" type="ordered locus">Avin_00460</name>
</gene>
<accession>C1DFY6</accession>
<dbReference type="eggNOG" id="COG1840">
    <property type="taxonomic scope" value="Bacteria"/>
</dbReference>
<dbReference type="EMBL" id="CP001157">
    <property type="protein sequence ID" value="ACO76313.1"/>
    <property type="molecule type" value="Genomic_DNA"/>
</dbReference>
<dbReference type="EnsemblBacteria" id="ACO76313">
    <property type="protein sequence ID" value="ACO76313"/>
    <property type="gene ID" value="Avin_00460"/>
</dbReference>
<name>C1DFY6_AZOVD</name>
<dbReference type="RefSeq" id="WP_012698741.1">
    <property type="nucleotide sequence ID" value="NC_012560.1"/>
</dbReference>
<dbReference type="Proteomes" id="UP000002424">
    <property type="component" value="Chromosome"/>
</dbReference>
<dbReference type="STRING" id="322710.Avin_00460"/>
<dbReference type="HOGENOM" id="CLU_055408_0_0_6"/>
<evidence type="ECO:0000313" key="2">
    <source>
        <dbReference type="Proteomes" id="UP000002424"/>
    </source>
</evidence>
<reference evidence="1 2" key="1">
    <citation type="journal article" date="2009" name="J. Bacteriol.">
        <title>Genome sequence of Azotobacter vinelandii, an obligate aerobe specialized to support diverse anaerobic metabolic processes.</title>
        <authorList>
            <person name="Setubal J.C."/>
            <person name="dos Santos P."/>
            <person name="Goldman B.S."/>
            <person name="Ertesvag H."/>
            <person name="Espin G."/>
            <person name="Rubio L.M."/>
            <person name="Valla S."/>
            <person name="Almeida N.F."/>
            <person name="Balasubramanian D."/>
            <person name="Cromes L."/>
            <person name="Curatti L."/>
            <person name="Du Z."/>
            <person name="Godsy E."/>
            <person name="Goodner B."/>
            <person name="Hellner-Burris K."/>
            <person name="Hernandez J.A."/>
            <person name="Houmiel K."/>
            <person name="Imperial J."/>
            <person name="Kennedy C."/>
            <person name="Larson T.J."/>
            <person name="Latreille P."/>
            <person name="Ligon L.S."/>
            <person name="Lu J."/>
            <person name="Maerk M."/>
            <person name="Miller N.M."/>
            <person name="Norton S."/>
            <person name="O'Carroll I.P."/>
            <person name="Paulsen I."/>
            <person name="Raulfs E.C."/>
            <person name="Roemer R."/>
            <person name="Rosser J."/>
            <person name="Segura D."/>
            <person name="Slater S."/>
            <person name="Stricklin S.L."/>
            <person name="Studholme D.J."/>
            <person name="Sun J."/>
            <person name="Viana C.J."/>
            <person name="Wallin E."/>
            <person name="Wang B."/>
            <person name="Wheeler C."/>
            <person name="Zhu H."/>
            <person name="Dean D.R."/>
            <person name="Dixon R."/>
            <person name="Wood D."/>
        </authorList>
    </citation>
    <scope>NUCLEOTIDE SEQUENCE [LARGE SCALE GENOMIC DNA]</scope>
    <source>
        <strain evidence="2">DJ / ATCC BAA-1303</strain>
    </source>
</reference>